<comment type="function">
    <text evidence="18">Core subunit of the mitochondrial membrane respiratory chain NADH dehydrogenase (Complex I) which catalyzes electron transfer from NADH through the respiratory chain, using ubiquinone as an electron acceptor. Essential for the catalytic activity and assembly of complex I.</text>
</comment>
<feature type="transmembrane region" description="Helical" evidence="18">
    <location>
        <begin position="115"/>
        <end position="137"/>
    </location>
</feature>
<dbReference type="InterPro" id="IPR001750">
    <property type="entry name" value="ND/Mrp_TM"/>
</dbReference>
<evidence type="ECO:0000313" key="20">
    <source>
        <dbReference type="EMBL" id="AOY40150.1"/>
    </source>
</evidence>
<sequence>MNKFYKWMFSTTLMTGTILSISSLSWFTAWMGLELNLLSMMPLMKNFKNKFSSEATIKYFIVQAMASMILLLSMLMISSSNMEMKMMNLMMSSPILLKMGAAPLHFWLPEVVSGLEWFMTLMMLTWQKIAPMILLSYTLDLKMMLMVIILSSIIGSVLGLNQTCLRKIMAFSSINHMGWMIAALLISNLAWLSYFTIYSIINIVMITLLNKNKIFFIPQLMKLFTMNKMNKLMFLTNLMSLGGLPPFLGFLPKWMIIYFLTTNKLLYLSTILIITTLIALFMYLQIMFSAMTLSINESIKLNSLNLNKTNSLYNMISIFSLMIVLIMLM</sequence>
<dbReference type="PANTHER" id="PTHR46552:SF1">
    <property type="entry name" value="NADH-UBIQUINONE OXIDOREDUCTASE CHAIN 2"/>
    <property type="match status" value="1"/>
</dbReference>
<keyword evidence="10 18" id="KW-1278">Translocase</keyword>
<dbReference type="EMBL" id="KX035209">
    <property type="protein sequence ID" value="AOY40150.1"/>
    <property type="molecule type" value="Genomic_DNA"/>
</dbReference>
<evidence type="ECO:0000256" key="18">
    <source>
        <dbReference type="RuleBase" id="RU003403"/>
    </source>
</evidence>
<proteinExistence type="inferred from homology"/>
<reference evidence="20" key="1">
    <citation type="submission" date="2016-04" db="EMBL/GenBank/DDBJ databases">
        <title>Mitochondria of Scolytid beetles.</title>
        <authorList>
            <person name="Miller K."/>
            <person name="Linard B."/>
            <person name="Vogler A.P."/>
        </authorList>
    </citation>
    <scope>NUCLEOTIDE SEQUENCE</scope>
</reference>
<keyword evidence="8 18" id="KW-0812">Transmembrane</keyword>
<evidence type="ECO:0000256" key="12">
    <source>
        <dbReference type="ARBA" id="ARBA00022989"/>
    </source>
</evidence>
<comment type="similarity">
    <text evidence="3 18">Belongs to the complex I subunit 2 family.</text>
</comment>
<keyword evidence="15 18" id="KW-0496">Mitochondrion</keyword>
<comment type="catalytic activity">
    <reaction evidence="17 18">
        <text>a ubiquinone + NADH + 5 H(+)(in) = a ubiquinol + NAD(+) + 4 H(+)(out)</text>
        <dbReference type="Rhea" id="RHEA:29091"/>
        <dbReference type="Rhea" id="RHEA-COMP:9565"/>
        <dbReference type="Rhea" id="RHEA-COMP:9566"/>
        <dbReference type="ChEBI" id="CHEBI:15378"/>
        <dbReference type="ChEBI" id="CHEBI:16389"/>
        <dbReference type="ChEBI" id="CHEBI:17976"/>
        <dbReference type="ChEBI" id="CHEBI:57540"/>
        <dbReference type="ChEBI" id="CHEBI:57945"/>
        <dbReference type="EC" id="7.1.1.2"/>
    </reaction>
</comment>
<evidence type="ECO:0000256" key="13">
    <source>
        <dbReference type="ARBA" id="ARBA00023027"/>
    </source>
</evidence>
<evidence type="ECO:0000256" key="4">
    <source>
        <dbReference type="ARBA" id="ARBA00012944"/>
    </source>
</evidence>
<evidence type="ECO:0000256" key="1">
    <source>
        <dbReference type="ARBA" id="ARBA00003257"/>
    </source>
</evidence>
<feature type="transmembrane region" description="Helical" evidence="18">
    <location>
        <begin position="232"/>
        <end position="260"/>
    </location>
</feature>
<dbReference type="InterPro" id="IPR050175">
    <property type="entry name" value="Complex_I_Subunit_2"/>
</dbReference>
<keyword evidence="16 18" id="KW-0472">Membrane</keyword>
<dbReference type="GO" id="GO:0006120">
    <property type="term" value="P:mitochondrial electron transport, NADH to ubiquinone"/>
    <property type="evidence" value="ECO:0007669"/>
    <property type="project" value="InterPro"/>
</dbReference>
<organism evidence="20">
    <name type="scientific">Pityophthorus pubescens</name>
    <dbReference type="NCBI Taxonomy" id="471227"/>
    <lineage>
        <taxon>Eukaryota</taxon>
        <taxon>Metazoa</taxon>
        <taxon>Ecdysozoa</taxon>
        <taxon>Arthropoda</taxon>
        <taxon>Hexapoda</taxon>
        <taxon>Insecta</taxon>
        <taxon>Pterygota</taxon>
        <taxon>Neoptera</taxon>
        <taxon>Endopterygota</taxon>
        <taxon>Coleoptera</taxon>
        <taxon>Polyphaga</taxon>
        <taxon>Cucujiformia</taxon>
        <taxon>Curculionidae</taxon>
        <taxon>Scolytinae</taxon>
        <taxon>Pityophthorus</taxon>
    </lineage>
</organism>
<keyword evidence="14 18" id="KW-0830">Ubiquinone</keyword>
<dbReference type="PRINTS" id="PR01436">
    <property type="entry name" value="NADHDHGNASE2"/>
</dbReference>
<feature type="transmembrane region" description="Helical" evidence="18">
    <location>
        <begin position="143"/>
        <end position="161"/>
    </location>
</feature>
<evidence type="ECO:0000256" key="17">
    <source>
        <dbReference type="ARBA" id="ARBA00049551"/>
    </source>
</evidence>
<geneLocation type="mitochondrion" evidence="20"/>
<keyword evidence="6" id="KW-0813">Transport</keyword>
<feature type="transmembrane region" description="Helical" evidence="18">
    <location>
        <begin position="59"/>
        <end position="77"/>
    </location>
</feature>
<evidence type="ECO:0000256" key="14">
    <source>
        <dbReference type="ARBA" id="ARBA00023075"/>
    </source>
</evidence>
<evidence type="ECO:0000256" key="9">
    <source>
        <dbReference type="ARBA" id="ARBA00022792"/>
    </source>
</evidence>
<dbReference type="AlphaFoldDB" id="A0A343A6H1"/>
<evidence type="ECO:0000256" key="7">
    <source>
        <dbReference type="ARBA" id="ARBA00022660"/>
    </source>
</evidence>
<dbReference type="EC" id="7.1.1.2" evidence="4 18"/>
<keyword evidence="12 18" id="KW-1133">Transmembrane helix</keyword>
<comment type="subcellular location">
    <subcellularLocation>
        <location evidence="2 18">Mitochondrion inner membrane</location>
        <topology evidence="2 18">Multi-pass membrane protein</topology>
    </subcellularLocation>
</comment>
<keyword evidence="13 18" id="KW-0520">NAD</keyword>
<comment type="function">
    <text evidence="1">Core subunit of the mitochondrial membrane respiratory chain NADH dehydrogenase (Complex I) that is believed to belong to the minimal assembly required for catalysis. Complex I functions in the transfer of electrons from NADH to the respiratory chain. The immediate electron acceptor for the enzyme is believed to be ubiquinone.</text>
</comment>
<dbReference type="InterPro" id="IPR003917">
    <property type="entry name" value="NADH_UbQ_OxRdtase_chain2"/>
</dbReference>
<keyword evidence="11 18" id="KW-0249">Electron transport</keyword>
<evidence type="ECO:0000256" key="3">
    <source>
        <dbReference type="ARBA" id="ARBA00007012"/>
    </source>
</evidence>
<protein>
    <recommendedName>
        <fullName evidence="5 18">NADH-ubiquinone oxidoreductase chain 2</fullName>
        <ecNumber evidence="4 18">7.1.1.2</ecNumber>
    </recommendedName>
</protein>
<keyword evidence="9 18" id="KW-0999">Mitochondrion inner membrane</keyword>
<dbReference type="GO" id="GO:0005743">
    <property type="term" value="C:mitochondrial inner membrane"/>
    <property type="evidence" value="ECO:0007669"/>
    <property type="project" value="UniProtKB-SubCell"/>
</dbReference>
<keyword evidence="7 18" id="KW-0679">Respiratory chain</keyword>
<evidence type="ECO:0000256" key="11">
    <source>
        <dbReference type="ARBA" id="ARBA00022982"/>
    </source>
</evidence>
<evidence type="ECO:0000256" key="15">
    <source>
        <dbReference type="ARBA" id="ARBA00023128"/>
    </source>
</evidence>
<evidence type="ECO:0000259" key="19">
    <source>
        <dbReference type="Pfam" id="PF00361"/>
    </source>
</evidence>
<name>A0A343A6H1_9CUCU</name>
<dbReference type="PANTHER" id="PTHR46552">
    <property type="entry name" value="NADH-UBIQUINONE OXIDOREDUCTASE CHAIN 2"/>
    <property type="match status" value="1"/>
</dbReference>
<gene>
    <name evidence="20" type="primary">nad2</name>
</gene>
<evidence type="ECO:0000256" key="16">
    <source>
        <dbReference type="ARBA" id="ARBA00023136"/>
    </source>
</evidence>
<evidence type="ECO:0000256" key="5">
    <source>
        <dbReference type="ARBA" id="ARBA00021008"/>
    </source>
</evidence>
<feature type="transmembrane region" description="Helical" evidence="18">
    <location>
        <begin position="192"/>
        <end position="211"/>
    </location>
</feature>
<evidence type="ECO:0000256" key="2">
    <source>
        <dbReference type="ARBA" id="ARBA00004448"/>
    </source>
</evidence>
<feature type="transmembrane region" description="Helical" evidence="18">
    <location>
        <begin position="12"/>
        <end position="38"/>
    </location>
</feature>
<accession>A0A343A6H1</accession>
<evidence type="ECO:0000256" key="8">
    <source>
        <dbReference type="ARBA" id="ARBA00022692"/>
    </source>
</evidence>
<feature type="transmembrane region" description="Helical" evidence="18">
    <location>
        <begin position="266"/>
        <end position="290"/>
    </location>
</feature>
<dbReference type="GO" id="GO:0008137">
    <property type="term" value="F:NADH dehydrogenase (ubiquinone) activity"/>
    <property type="evidence" value="ECO:0007669"/>
    <property type="project" value="UniProtKB-EC"/>
</dbReference>
<feature type="transmembrane region" description="Helical" evidence="18">
    <location>
        <begin position="311"/>
        <end position="328"/>
    </location>
</feature>
<dbReference type="Pfam" id="PF00361">
    <property type="entry name" value="Proton_antipo_M"/>
    <property type="match status" value="1"/>
</dbReference>
<feature type="domain" description="NADH:quinone oxidoreductase/Mrp antiporter transmembrane" evidence="19">
    <location>
        <begin position="24"/>
        <end position="278"/>
    </location>
</feature>
<evidence type="ECO:0000256" key="6">
    <source>
        <dbReference type="ARBA" id="ARBA00022448"/>
    </source>
</evidence>
<evidence type="ECO:0000256" key="10">
    <source>
        <dbReference type="ARBA" id="ARBA00022967"/>
    </source>
</evidence>